<dbReference type="InterPro" id="IPR006214">
    <property type="entry name" value="Bax_inhibitor_1-related"/>
</dbReference>
<evidence type="ECO:0000256" key="2">
    <source>
        <dbReference type="ARBA" id="ARBA00022692"/>
    </source>
</evidence>
<accession>A0AAD9PML3</accession>
<organism evidence="6 7">
    <name type="scientific">Babesia duncani</name>
    <dbReference type="NCBI Taxonomy" id="323732"/>
    <lineage>
        <taxon>Eukaryota</taxon>
        <taxon>Sar</taxon>
        <taxon>Alveolata</taxon>
        <taxon>Apicomplexa</taxon>
        <taxon>Aconoidasida</taxon>
        <taxon>Piroplasmida</taxon>
        <taxon>Babesiidae</taxon>
        <taxon>Babesia</taxon>
    </lineage>
</organism>
<reference evidence="6" key="1">
    <citation type="journal article" date="2023" name="Nat. Microbiol.">
        <title>Babesia duncani multi-omics identifies virulence factors and drug targets.</title>
        <authorList>
            <person name="Singh P."/>
            <person name="Lonardi S."/>
            <person name="Liang Q."/>
            <person name="Vydyam P."/>
            <person name="Khabirova E."/>
            <person name="Fang T."/>
            <person name="Gihaz S."/>
            <person name="Thekkiniath J."/>
            <person name="Munshi M."/>
            <person name="Abel S."/>
            <person name="Ciampossin L."/>
            <person name="Batugedara G."/>
            <person name="Gupta M."/>
            <person name="Lu X.M."/>
            <person name="Lenz T."/>
            <person name="Chakravarty S."/>
            <person name="Cornillot E."/>
            <person name="Hu Y."/>
            <person name="Ma W."/>
            <person name="Gonzalez L.M."/>
            <person name="Sanchez S."/>
            <person name="Estrada K."/>
            <person name="Sanchez-Flores A."/>
            <person name="Montero E."/>
            <person name="Harb O.S."/>
            <person name="Le Roch K.G."/>
            <person name="Mamoun C.B."/>
        </authorList>
    </citation>
    <scope>NUCLEOTIDE SEQUENCE</scope>
    <source>
        <strain evidence="6">WA1</strain>
    </source>
</reference>
<dbReference type="Pfam" id="PF01027">
    <property type="entry name" value="Bax1-I"/>
    <property type="match status" value="1"/>
</dbReference>
<feature type="transmembrane region" description="Helical" evidence="5">
    <location>
        <begin position="135"/>
        <end position="153"/>
    </location>
</feature>
<dbReference type="PANTHER" id="PTHR23291">
    <property type="entry name" value="BAX INHIBITOR-RELATED"/>
    <property type="match status" value="1"/>
</dbReference>
<keyword evidence="7" id="KW-1185">Reference proteome</keyword>
<evidence type="ECO:0000256" key="4">
    <source>
        <dbReference type="ARBA" id="ARBA00023136"/>
    </source>
</evidence>
<evidence type="ECO:0000313" key="7">
    <source>
        <dbReference type="Proteomes" id="UP001214638"/>
    </source>
</evidence>
<keyword evidence="4 5" id="KW-0472">Membrane</keyword>
<evidence type="ECO:0000256" key="5">
    <source>
        <dbReference type="RuleBase" id="RU004379"/>
    </source>
</evidence>
<dbReference type="EMBL" id="JALLKP010000001">
    <property type="protein sequence ID" value="KAK2197583.1"/>
    <property type="molecule type" value="Genomic_DNA"/>
</dbReference>
<comment type="subcellular location">
    <subcellularLocation>
        <location evidence="1">Membrane</location>
        <topology evidence="1">Multi-pass membrane protein</topology>
    </subcellularLocation>
</comment>
<feature type="transmembrane region" description="Helical" evidence="5">
    <location>
        <begin position="109"/>
        <end position="129"/>
    </location>
</feature>
<protein>
    <submittedName>
        <fullName evidence="6">Bax inhibitor 1-related</fullName>
    </submittedName>
</protein>
<keyword evidence="3 5" id="KW-1133">Transmembrane helix</keyword>
<evidence type="ECO:0000256" key="1">
    <source>
        <dbReference type="ARBA" id="ARBA00004141"/>
    </source>
</evidence>
<dbReference type="KEGG" id="bdw:94334883"/>
<name>A0AAD9PML3_9APIC</name>
<dbReference type="AlphaFoldDB" id="A0AAD9PML3"/>
<dbReference type="Proteomes" id="UP001214638">
    <property type="component" value="Unassembled WGS sequence"/>
</dbReference>
<dbReference type="RefSeq" id="XP_067804425.1">
    <property type="nucleotide sequence ID" value="XM_067945634.1"/>
</dbReference>
<feature type="transmembrane region" description="Helical" evidence="5">
    <location>
        <begin position="190"/>
        <end position="212"/>
    </location>
</feature>
<comment type="caution">
    <text evidence="6">The sequence shown here is derived from an EMBL/GenBank/DDBJ whole genome shotgun (WGS) entry which is preliminary data.</text>
</comment>
<dbReference type="GO" id="GO:0016020">
    <property type="term" value="C:membrane"/>
    <property type="evidence" value="ECO:0007669"/>
    <property type="project" value="UniProtKB-SubCell"/>
</dbReference>
<proteinExistence type="inferred from homology"/>
<feature type="transmembrane region" description="Helical" evidence="5">
    <location>
        <begin position="165"/>
        <end position="184"/>
    </location>
</feature>
<sequence>MSVHGVRNEAGAAGYYDPEKTMTGDHYMLSETTPVYIRNDFVKKVLGIVSIQLMVTFGYMLAVYNIPALFNFYMKHWYINIIFGVIYFICCILIYCARNFIRKPYVGGIMLCIITTCITNMLAPTMAYYSSLELLLGAGITAGLVAAIALFACQTKIDVTSFYSYLLIATLVIIPVGISTMIWHNKTLTIIYSGAGALLVSFFLIFDIQLLLGDRTHEFTVDDYIEASISIYLDIISLFTHIMRLIGEINH</sequence>
<feature type="transmembrane region" description="Helical" evidence="5">
    <location>
        <begin position="77"/>
        <end position="97"/>
    </location>
</feature>
<evidence type="ECO:0000256" key="3">
    <source>
        <dbReference type="ARBA" id="ARBA00022989"/>
    </source>
</evidence>
<comment type="similarity">
    <text evidence="5">Belongs to the BI1 family.</text>
</comment>
<evidence type="ECO:0000313" key="6">
    <source>
        <dbReference type="EMBL" id="KAK2197583.1"/>
    </source>
</evidence>
<dbReference type="PANTHER" id="PTHR23291:SF47">
    <property type="entry name" value="TRANSMEMBRANE BAX INHIBITOR MOTIF CONTAINING 7"/>
    <property type="match status" value="1"/>
</dbReference>
<keyword evidence="2 5" id="KW-0812">Transmembrane</keyword>
<dbReference type="GeneID" id="94334883"/>
<gene>
    <name evidence="6" type="ORF">BdWA1_000585</name>
</gene>
<feature type="transmembrane region" description="Helical" evidence="5">
    <location>
        <begin position="45"/>
        <end position="65"/>
    </location>
</feature>